<dbReference type="Gene3D" id="1.10.8.430">
    <property type="entry name" value="Helical domain of apoptotic protease-activating factors"/>
    <property type="match status" value="1"/>
</dbReference>
<keyword evidence="8" id="KW-1185">Reference proteome</keyword>
<dbReference type="InterPro" id="IPR002182">
    <property type="entry name" value="NB-ARC"/>
</dbReference>
<evidence type="ECO:0000256" key="2">
    <source>
        <dbReference type="ARBA" id="ARBA00022614"/>
    </source>
</evidence>
<evidence type="ECO:0000256" key="4">
    <source>
        <dbReference type="ARBA" id="ARBA00022821"/>
    </source>
</evidence>
<keyword evidence="4" id="KW-0611">Plant defense</keyword>
<dbReference type="InterPro" id="IPR042197">
    <property type="entry name" value="Apaf_helical"/>
</dbReference>
<dbReference type="Pfam" id="PF00931">
    <property type="entry name" value="NB-ARC"/>
    <property type="match status" value="1"/>
</dbReference>
<gene>
    <name evidence="7" type="ORF">CQW23_26633</name>
</gene>
<keyword evidence="5" id="KW-0067">ATP-binding</keyword>
<dbReference type="GO" id="GO:0006952">
    <property type="term" value="P:defense response"/>
    <property type="evidence" value="ECO:0007669"/>
    <property type="project" value="UniProtKB-KW"/>
</dbReference>
<dbReference type="PRINTS" id="PR00364">
    <property type="entry name" value="DISEASERSIST"/>
</dbReference>
<dbReference type="EMBL" id="MLFT02000011">
    <property type="protein sequence ID" value="PHT34833.1"/>
    <property type="molecule type" value="Genomic_DNA"/>
</dbReference>
<proteinExistence type="inferred from homology"/>
<dbReference type="PANTHER" id="PTHR36766">
    <property type="entry name" value="PLANT BROAD-SPECTRUM MILDEW RESISTANCE PROTEIN RPW8"/>
    <property type="match status" value="1"/>
</dbReference>
<evidence type="ECO:0000259" key="6">
    <source>
        <dbReference type="Pfam" id="PF00931"/>
    </source>
</evidence>
<evidence type="ECO:0000256" key="3">
    <source>
        <dbReference type="ARBA" id="ARBA00022741"/>
    </source>
</evidence>
<organism evidence="7 8">
    <name type="scientific">Capsicum baccatum</name>
    <name type="common">Peruvian pepper</name>
    <dbReference type="NCBI Taxonomy" id="33114"/>
    <lineage>
        <taxon>Eukaryota</taxon>
        <taxon>Viridiplantae</taxon>
        <taxon>Streptophyta</taxon>
        <taxon>Embryophyta</taxon>
        <taxon>Tracheophyta</taxon>
        <taxon>Spermatophyta</taxon>
        <taxon>Magnoliopsida</taxon>
        <taxon>eudicotyledons</taxon>
        <taxon>Gunneridae</taxon>
        <taxon>Pentapetalae</taxon>
        <taxon>asterids</taxon>
        <taxon>lamiids</taxon>
        <taxon>Solanales</taxon>
        <taxon>Solanaceae</taxon>
        <taxon>Solanoideae</taxon>
        <taxon>Capsiceae</taxon>
        <taxon>Capsicum</taxon>
    </lineage>
</organism>
<name>A0A2G2VPF0_CAPBA</name>
<dbReference type="FunFam" id="3.40.50.300:FF:001091">
    <property type="entry name" value="Probable disease resistance protein At1g61300"/>
    <property type="match status" value="1"/>
</dbReference>
<keyword evidence="3" id="KW-0547">Nucleotide-binding</keyword>
<evidence type="ECO:0000313" key="7">
    <source>
        <dbReference type="EMBL" id="PHT34833.1"/>
    </source>
</evidence>
<dbReference type="PANTHER" id="PTHR36766:SF44">
    <property type="entry name" value="NBS-CODING RESISTANCE GENE ANALOG"/>
    <property type="match status" value="1"/>
</dbReference>
<protein>
    <recommendedName>
        <fullName evidence="6">NB-ARC domain-containing protein</fullName>
    </recommendedName>
</protein>
<dbReference type="GO" id="GO:0005524">
    <property type="term" value="F:ATP binding"/>
    <property type="evidence" value="ECO:0007669"/>
    <property type="project" value="UniProtKB-KW"/>
</dbReference>
<evidence type="ECO:0000256" key="5">
    <source>
        <dbReference type="ARBA" id="ARBA00022840"/>
    </source>
</evidence>
<dbReference type="SUPFAM" id="SSF52540">
    <property type="entry name" value="P-loop containing nucleoside triphosphate hydrolases"/>
    <property type="match status" value="1"/>
</dbReference>
<accession>A0A2G2VPF0</accession>
<comment type="similarity">
    <text evidence="1">Belongs to the disease resistance NB-LRR family.</text>
</comment>
<reference evidence="7 8" key="1">
    <citation type="journal article" date="2017" name="Genome Biol.">
        <title>New reference genome sequences of hot pepper reveal the massive evolution of plant disease-resistance genes by retroduplication.</title>
        <authorList>
            <person name="Kim S."/>
            <person name="Park J."/>
            <person name="Yeom S.I."/>
            <person name="Kim Y.M."/>
            <person name="Seo E."/>
            <person name="Kim K.T."/>
            <person name="Kim M.S."/>
            <person name="Lee J.M."/>
            <person name="Cheong K."/>
            <person name="Shin H.S."/>
            <person name="Kim S.B."/>
            <person name="Han K."/>
            <person name="Lee J."/>
            <person name="Park M."/>
            <person name="Lee H.A."/>
            <person name="Lee H.Y."/>
            <person name="Lee Y."/>
            <person name="Oh S."/>
            <person name="Lee J.H."/>
            <person name="Choi E."/>
            <person name="Choi E."/>
            <person name="Lee S.E."/>
            <person name="Jeon J."/>
            <person name="Kim H."/>
            <person name="Choi G."/>
            <person name="Song H."/>
            <person name="Lee J."/>
            <person name="Lee S.C."/>
            <person name="Kwon J.K."/>
            <person name="Lee H.Y."/>
            <person name="Koo N."/>
            <person name="Hong Y."/>
            <person name="Kim R.W."/>
            <person name="Kang W.H."/>
            <person name="Huh J.H."/>
            <person name="Kang B.C."/>
            <person name="Yang T.J."/>
            <person name="Lee Y.H."/>
            <person name="Bennetzen J.L."/>
            <person name="Choi D."/>
        </authorList>
    </citation>
    <scope>NUCLEOTIDE SEQUENCE [LARGE SCALE GENOMIC DNA]</scope>
    <source>
        <strain evidence="8">cv. PBC81</strain>
    </source>
</reference>
<dbReference type="Proteomes" id="UP000224567">
    <property type="component" value="Unassembled WGS sequence"/>
</dbReference>
<dbReference type="AlphaFoldDB" id="A0A2G2VPF0"/>
<dbReference type="InterPro" id="IPR027417">
    <property type="entry name" value="P-loop_NTPase"/>
</dbReference>
<reference evidence="8" key="2">
    <citation type="journal article" date="2017" name="J. Anim. Genet.">
        <title>Multiple reference genome sequences of hot pepper reveal the massive evolution of plant disease resistance genes by retroduplication.</title>
        <authorList>
            <person name="Kim S."/>
            <person name="Park J."/>
            <person name="Yeom S.-I."/>
            <person name="Kim Y.-M."/>
            <person name="Seo E."/>
            <person name="Kim K.-T."/>
            <person name="Kim M.-S."/>
            <person name="Lee J.M."/>
            <person name="Cheong K."/>
            <person name="Shin H.-S."/>
            <person name="Kim S.-B."/>
            <person name="Han K."/>
            <person name="Lee J."/>
            <person name="Park M."/>
            <person name="Lee H.-A."/>
            <person name="Lee H.-Y."/>
            <person name="Lee Y."/>
            <person name="Oh S."/>
            <person name="Lee J.H."/>
            <person name="Choi E."/>
            <person name="Choi E."/>
            <person name="Lee S.E."/>
            <person name="Jeon J."/>
            <person name="Kim H."/>
            <person name="Choi G."/>
            <person name="Song H."/>
            <person name="Lee J."/>
            <person name="Lee S.-C."/>
            <person name="Kwon J.-K."/>
            <person name="Lee H.-Y."/>
            <person name="Koo N."/>
            <person name="Hong Y."/>
            <person name="Kim R.W."/>
            <person name="Kang W.-H."/>
            <person name="Huh J.H."/>
            <person name="Kang B.-C."/>
            <person name="Yang T.-J."/>
            <person name="Lee Y.-H."/>
            <person name="Bennetzen J.L."/>
            <person name="Choi D."/>
        </authorList>
    </citation>
    <scope>NUCLEOTIDE SEQUENCE [LARGE SCALE GENOMIC DNA]</scope>
    <source>
        <strain evidence="8">cv. PBC81</strain>
    </source>
</reference>
<keyword evidence="2" id="KW-0433">Leucine-rich repeat</keyword>
<dbReference type="OrthoDB" id="1301844at2759"/>
<dbReference type="GO" id="GO:0043531">
    <property type="term" value="F:ADP binding"/>
    <property type="evidence" value="ECO:0007669"/>
    <property type="project" value="InterPro"/>
</dbReference>
<comment type="caution">
    <text evidence="7">The sequence shown here is derived from an EMBL/GenBank/DDBJ whole genome shotgun (WGS) entry which is preliminary data.</text>
</comment>
<dbReference type="Gene3D" id="3.40.50.300">
    <property type="entry name" value="P-loop containing nucleotide triphosphate hydrolases"/>
    <property type="match status" value="1"/>
</dbReference>
<feature type="domain" description="NB-ARC" evidence="6">
    <location>
        <begin position="359"/>
        <end position="526"/>
    </location>
</feature>
<sequence>MERLKNEEDQNAVDVYLIERLRLELAFICTYVQLSYSDLEQFEVVMSYSRQRVDNLLRPILNDVHSNAGCQYSMDHVLPNLMGNIDDCISSCYRSTSSATMTDEQLNFLLLNLHHLSKYLAERIFPLEIHHEILQNVSGNMKDFHGLIVNGCIEHEIVQYVLPQFQFMAERVGLFLWHYRLDGDSRLFKLAHLLMKIIPIELEMMQICYTNLKASPSAEIERFINQLLETSPEVLREYLIHLQEHMVTVITEDLEFIRSFFGNVEQGLYKDLWAHALDVAYGAKDVINSIIVRDNGLLHLIFSLPITIKKISLIKEDVSNLLEKIPKNKSLVVVNAPKNPLERKSLTSGKIIVGFKEETNWLITKLTSGPKDLDVISITGMPGSGKTTLAYKVYNDKSVCSHFDLRALCTVDQEYDEKNLLVKLFNQVTGSDLKFSEDIDVADKLRRQLFGKRYLIVLDDVWDTTVCDDLTRPFPEVEKGSRILLTTRQKEVALHGKRNTDPLKLRLLKLEESWELLEKRAFGNESCPDELLEVGKEIAQNCKGLPLVVDLIAGVIAGLEKTKSVWLEV</sequence>
<evidence type="ECO:0000256" key="1">
    <source>
        <dbReference type="ARBA" id="ARBA00008894"/>
    </source>
</evidence>
<evidence type="ECO:0000313" key="8">
    <source>
        <dbReference type="Proteomes" id="UP000224567"/>
    </source>
</evidence>